<protein>
    <submittedName>
        <fullName evidence="1">Uncharacterized protein</fullName>
    </submittedName>
</protein>
<gene>
    <name evidence="1" type="ORF">SAMN05421679_101207</name>
</gene>
<keyword evidence="2" id="KW-1185">Reference proteome</keyword>
<evidence type="ECO:0000313" key="1">
    <source>
        <dbReference type="EMBL" id="SMP86752.1"/>
    </source>
</evidence>
<evidence type="ECO:0000313" key="2">
    <source>
        <dbReference type="Proteomes" id="UP001158050"/>
    </source>
</evidence>
<dbReference type="Gene3D" id="1.10.340.30">
    <property type="entry name" value="Hypothetical protein, domain 2"/>
    <property type="match status" value="1"/>
</dbReference>
<comment type="caution">
    <text evidence="1">The sequence shown here is derived from an EMBL/GenBank/DDBJ whole genome shotgun (WGS) entry which is preliminary data.</text>
</comment>
<dbReference type="RefSeq" id="WP_283415151.1">
    <property type="nucleotide sequence ID" value="NZ_FXUO01000001.1"/>
</dbReference>
<reference evidence="1 2" key="1">
    <citation type="submission" date="2017-05" db="EMBL/GenBank/DDBJ databases">
        <authorList>
            <person name="Varghese N."/>
            <person name="Submissions S."/>
        </authorList>
    </citation>
    <scope>NUCLEOTIDE SEQUENCE [LARGE SCALE GENOMIC DNA]</scope>
    <source>
        <strain evidence="1 2">DSM 18015</strain>
    </source>
</reference>
<dbReference type="EMBL" id="FXUO01000001">
    <property type="protein sequence ID" value="SMP86752.1"/>
    <property type="molecule type" value="Genomic_DNA"/>
</dbReference>
<proteinExistence type="predicted"/>
<sequence>MKLDWIIESQDILKVNDLIDRNKNKIFYKQRLEKNIYKKEVISDRERIWKSIIVCLLTSQQNSSAESPVARFSGLKPFPLSLEICQSESEQLEKFIADKLKSFGGIRFYDRIANLLIKNFEYLEMSNWIILSEINTSLENRNLNVKTQIQLERECAKKVQDKLMGFGPKQSRNLLQMLGLTVYEIPIDSRITKWLNNELNFPITVSVTTLQDLNFYCFVSDAIQNLCEKCHIEPCLFDAAVFIEGDKGEWTLENSIF</sequence>
<dbReference type="Proteomes" id="UP001158050">
    <property type="component" value="Unassembled WGS sequence"/>
</dbReference>
<name>A0ABY1R0Y0_9FLAO</name>
<organism evidence="1 2">
    <name type="scientific">Epilithonimonas pallida</name>
    <dbReference type="NCBI Taxonomy" id="373671"/>
    <lineage>
        <taxon>Bacteria</taxon>
        <taxon>Pseudomonadati</taxon>
        <taxon>Bacteroidota</taxon>
        <taxon>Flavobacteriia</taxon>
        <taxon>Flavobacteriales</taxon>
        <taxon>Weeksellaceae</taxon>
        <taxon>Chryseobacterium group</taxon>
        <taxon>Epilithonimonas</taxon>
    </lineage>
</organism>
<accession>A0ABY1R0Y0</accession>